<accession>A0A2L0V052</accession>
<dbReference type="EMBL" id="MF403008">
    <property type="protein sequence ID" value="AUZ95168.1"/>
    <property type="molecule type" value="Genomic_DNA"/>
</dbReference>
<dbReference type="Proteomes" id="UP000223025">
    <property type="component" value="Segment"/>
</dbReference>
<proteinExistence type="predicted"/>
<dbReference type="GeneID" id="40088412"/>
<name>A0A2L0V052_9CAUD</name>
<keyword evidence="2" id="KW-1185">Reference proteome</keyword>
<evidence type="ECO:0000313" key="2">
    <source>
        <dbReference type="Proteomes" id="UP000223025"/>
    </source>
</evidence>
<dbReference type="KEGG" id="vg:40088412"/>
<evidence type="ECO:0000313" key="1">
    <source>
        <dbReference type="EMBL" id="AUZ95168.1"/>
    </source>
</evidence>
<reference evidence="1 2" key="1">
    <citation type="submission" date="2017-06" db="EMBL/GenBank/DDBJ databases">
        <authorList>
            <person name="Kim H.J."/>
            <person name="Triplett B.A."/>
        </authorList>
    </citation>
    <scope>NUCLEOTIDE SEQUENCE [LARGE SCALE GENOMIC DNA]</scope>
</reference>
<organism evidence="1 2">
    <name type="scientific">Agrobacterium phage Atu_ph07</name>
    <dbReference type="NCBI Taxonomy" id="2024264"/>
    <lineage>
        <taxon>Viruses</taxon>
        <taxon>Duplodnaviria</taxon>
        <taxon>Heunggongvirae</taxon>
        <taxon>Uroviricota</taxon>
        <taxon>Caudoviricetes</taxon>
        <taxon>Polybotosvirus</taxon>
        <taxon>Polybotosvirus Atuph07</taxon>
    </lineage>
</organism>
<sequence>MTIDEFLANKQFSFRKTVMQVDLGAENQHLQEYFFESYNNNVANPPIYKNGMTIDDLIPFTLDLSGIRTFRCNTGFYTVIKNNSVTYINHNDESIEELLRMAHI</sequence>
<dbReference type="RefSeq" id="YP_009612074.1">
    <property type="nucleotide sequence ID" value="NC_042013.1"/>
</dbReference>
<protein>
    <submittedName>
        <fullName evidence="1">Uncharacterized protein</fullName>
    </submittedName>
</protein>